<dbReference type="SMART" id="SM00460">
    <property type="entry name" value="TGc"/>
    <property type="match status" value="1"/>
</dbReference>
<dbReference type="GO" id="GO:0006508">
    <property type="term" value="P:proteolysis"/>
    <property type="evidence" value="ECO:0007669"/>
    <property type="project" value="UniProtKB-KW"/>
</dbReference>
<reference evidence="2 3" key="1">
    <citation type="submission" date="2016-10" db="EMBL/GenBank/DDBJ databases">
        <authorList>
            <person name="de Groot N.N."/>
        </authorList>
    </citation>
    <scope>NUCLEOTIDE SEQUENCE [LARGE SCALE GENOMIC DNA]</scope>
    <source>
        <strain>GEY</strain>
        <strain evidence="3">DSM 9560</strain>
    </source>
</reference>
<dbReference type="InterPro" id="IPR013589">
    <property type="entry name" value="Bac_transglu_N"/>
</dbReference>
<dbReference type="GO" id="GO:0008233">
    <property type="term" value="F:peptidase activity"/>
    <property type="evidence" value="ECO:0007669"/>
    <property type="project" value="UniProtKB-KW"/>
</dbReference>
<gene>
    <name evidence="2" type="ORF">SAMN04488541_101732</name>
</gene>
<protein>
    <submittedName>
        <fullName evidence="2">Transglutaminase-like enzyme, putative cysteine protease</fullName>
    </submittedName>
</protein>
<accession>A0A1I2G9D1</accession>
<dbReference type="OrthoDB" id="9804872at2"/>
<dbReference type="InterPro" id="IPR038765">
    <property type="entry name" value="Papain-like_cys_pep_sf"/>
</dbReference>
<dbReference type="EMBL" id="FONY01000017">
    <property type="protein sequence ID" value="SFF13769.1"/>
    <property type="molecule type" value="Genomic_DNA"/>
</dbReference>
<keyword evidence="2" id="KW-0645">Protease</keyword>
<dbReference type="PANTHER" id="PTHR33490">
    <property type="entry name" value="BLR5614 PROTEIN-RELATED"/>
    <property type="match status" value="1"/>
</dbReference>
<dbReference type="Pfam" id="PF01841">
    <property type="entry name" value="Transglut_core"/>
    <property type="match status" value="1"/>
</dbReference>
<dbReference type="AlphaFoldDB" id="A0A1I2G9D1"/>
<dbReference type="Pfam" id="PF08379">
    <property type="entry name" value="Bact_transglu_N"/>
    <property type="match status" value="1"/>
</dbReference>
<dbReference type="Proteomes" id="UP000199513">
    <property type="component" value="Unassembled WGS sequence"/>
</dbReference>
<dbReference type="Gene3D" id="3.10.620.30">
    <property type="match status" value="1"/>
</dbReference>
<dbReference type="RefSeq" id="WP_091544963.1">
    <property type="nucleotide sequence ID" value="NZ_FONY01000017.1"/>
</dbReference>
<proteinExistence type="predicted"/>
<keyword evidence="3" id="KW-1185">Reference proteome</keyword>
<dbReference type="InterPro" id="IPR002931">
    <property type="entry name" value="Transglutaminase-like"/>
</dbReference>
<keyword evidence="2" id="KW-0378">Hydrolase</keyword>
<dbReference type="PANTHER" id="PTHR33490:SF1">
    <property type="entry name" value="SLL1233 PROTEIN"/>
    <property type="match status" value="1"/>
</dbReference>
<dbReference type="STRING" id="1003.SAMN04488541_101732"/>
<sequence>MLFKIKHTTHYRYSSEVFLEPHLLRVRPRTDAYQTLKIFDLDILPFPSTKNMKVGLNNHSDYMLWFEGHTTELKIVATSVVETENSNPFNFIIYPFTATQLPMRYNDATHIEVMPFLTQVSKDEKVQKLAKELMLDIDFQTLPFISHLTRYLYDHFQVEKPNPFSPPAMPEVTLEKMSGSYKDLAYLQLALCREAGIAARYVLGYQVDNFNFPNSLHAWVEVYLPGAGWKGFDATTGMAIGERHIALTAAHVPSLCNLVTGTYRGNASSHLDTSIEINHISS</sequence>
<name>A0A1I2G9D1_9BACT</name>
<evidence type="ECO:0000313" key="2">
    <source>
        <dbReference type="EMBL" id="SFF13769.1"/>
    </source>
</evidence>
<feature type="domain" description="Transglutaminase-like" evidence="1">
    <location>
        <begin position="173"/>
        <end position="236"/>
    </location>
</feature>
<dbReference type="SUPFAM" id="SSF54001">
    <property type="entry name" value="Cysteine proteinases"/>
    <property type="match status" value="1"/>
</dbReference>
<evidence type="ECO:0000313" key="3">
    <source>
        <dbReference type="Proteomes" id="UP000199513"/>
    </source>
</evidence>
<organism evidence="2 3">
    <name type="scientific">Thermoflexibacter ruber</name>
    <dbReference type="NCBI Taxonomy" id="1003"/>
    <lineage>
        <taxon>Bacteria</taxon>
        <taxon>Pseudomonadati</taxon>
        <taxon>Bacteroidota</taxon>
        <taxon>Cytophagia</taxon>
        <taxon>Cytophagales</taxon>
        <taxon>Thermoflexibacteraceae</taxon>
        <taxon>Thermoflexibacter</taxon>
    </lineage>
</organism>
<evidence type="ECO:0000259" key="1">
    <source>
        <dbReference type="SMART" id="SM00460"/>
    </source>
</evidence>